<keyword evidence="4" id="KW-0472">Membrane</keyword>
<dbReference type="GO" id="GO:0005391">
    <property type="term" value="F:P-type sodium:potassium-exchanging transporter activity"/>
    <property type="evidence" value="ECO:0007669"/>
    <property type="project" value="TreeGrafter"/>
</dbReference>
<organism evidence="5 6">
    <name type="scientific">Anaerobutyricum hallii</name>
    <dbReference type="NCBI Taxonomy" id="39488"/>
    <lineage>
        <taxon>Bacteria</taxon>
        <taxon>Bacillati</taxon>
        <taxon>Bacillota</taxon>
        <taxon>Clostridia</taxon>
        <taxon>Lachnospirales</taxon>
        <taxon>Lachnospiraceae</taxon>
        <taxon>Anaerobutyricum</taxon>
    </lineage>
</organism>
<dbReference type="InterPro" id="IPR023298">
    <property type="entry name" value="ATPase_P-typ_TM_dom_sf"/>
</dbReference>
<dbReference type="GO" id="GO:0006883">
    <property type="term" value="P:intracellular sodium ion homeostasis"/>
    <property type="evidence" value="ECO:0007669"/>
    <property type="project" value="TreeGrafter"/>
</dbReference>
<evidence type="ECO:0000313" key="6">
    <source>
        <dbReference type="Proteomes" id="UP000095390"/>
    </source>
</evidence>
<keyword evidence="4" id="KW-0812">Transmembrane</keyword>
<dbReference type="Gene3D" id="2.70.150.10">
    <property type="entry name" value="Calcium-transporting ATPase, cytoplasmic transduction domain A"/>
    <property type="match status" value="1"/>
</dbReference>
<evidence type="ECO:0000256" key="1">
    <source>
        <dbReference type="ARBA" id="ARBA00004651"/>
    </source>
</evidence>
<dbReference type="InterPro" id="IPR023214">
    <property type="entry name" value="HAD_sf"/>
</dbReference>
<dbReference type="AlphaFoldDB" id="A0A173T8P6"/>
<feature type="transmembrane region" description="Helical" evidence="4">
    <location>
        <begin position="478"/>
        <end position="496"/>
    </location>
</feature>
<dbReference type="GO" id="GO:0030007">
    <property type="term" value="P:intracellular potassium ion homeostasis"/>
    <property type="evidence" value="ECO:0007669"/>
    <property type="project" value="TreeGrafter"/>
</dbReference>
<name>A0A173T8P6_9FIRM</name>
<dbReference type="RefSeq" id="WP_022170659.1">
    <property type="nucleotide sequence ID" value="NZ_CATXFZ010000021.1"/>
</dbReference>
<evidence type="ECO:0000256" key="3">
    <source>
        <dbReference type="ARBA" id="ARBA00022475"/>
    </source>
</evidence>
<comment type="subcellular location">
    <subcellularLocation>
        <location evidence="1">Cell membrane</location>
        <topology evidence="1">Multi-pass membrane protein</topology>
    </subcellularLocation>
</comment>
<sequence length="538" mass="63679">MNMDRSQKNLEKKKDDRTIEYLELKYDTNIQRGLTLAKVRQKQRGKRSSRNSITKEKKRIWFMCLKQECQNLLFFFFLYLCVVSVLFQFDQRVKTVLFVSFMVFLFGKVEKTFRYSKVLFKKEEIYKTKVVVLRENIFQCVQVNSLVKGDIVRLKRGEKVPLAVISLKLPYKEYKQGEIFAENTGRAIVTQQVVYPFFENVKENTGINRTVKMTENIEDKYVEKNESMKGKISLNTIGKQRKKQGRLYAAEEKEREENGGSYTENMILQEIFIRQGIYFQPDFLKKTAVEGERPIVAVGFEDIYFPSRFQKEKFQRFMQELKKTGVKYFFFTNQNRESAFSIGKQTGIVKEKREVIDRKQFLLLKNVALEKQIKSIRIYCGLSEVEKSQIIAIWRKHQQEYSKKFLQKQGRILFMSGLNQSGREKITEDCVYACCHSGSQEGDIWFKKNWRDTIVKYLTGQNIWQKFLENTQKWEGQILASLCIFMLISLLLSLYMPQQENMQKITQTGSLFCAAYIIGKEIVEEGFRKWFLKKLKNN</sequence>
<keyword evidence="4" id="KW-1133">Transmembrane helix</keyword>
<dbReference type="GO" id="GO:1990573">
    <property type="term" value="P:potassium ion import across plasma membrane"/>
    <property type="evidence" value="ECO:0007669"/>
    <property type="project" value="TreeGrafter"/>
</dbReference>
<dbReference type="PANTHER" id="PTHR43294:SF21">
    <property type="entry name" value="CATION TRANSPORTING ATPASE"/>
    <property type="match status" value="1"/>
</dbReference>
<dbReference type="Proteomes" id="UP000095390">
    <property type="component" value="Unassembled WGS sequence"/>
</dbReference>
<dbReference type="Gene3D" id="1.20.1110.10">
    <property type="entry name" value="Calcium-transporting ATPase, transmembrane domain"/>
    <property type="match status" value="1"/>
</dbReference>
<protein>
    <submittedName>
        <fullName evidence="5">Magnesium-transporting ATPase</fullName>
    </submittedName>
</protein>
<dbReference type="InterPro" id="IPR050510">
    <property type="entry name" value="Cation_transp_ATPase_P-type"/>
</dbReference>
<evidence type="ECO:0000256" key="2">
    <source>
        <dbReference type="ARBA" id="ARBA00005675"/>
    </source>
</evidence>
<keyword evidence="3" id="KW-1003">Cell membrane</keyword>
<dbReference type="GO" id="GO:0036376">
    <property type="term" value="P:sodium ion export across plasma membrane"/>
    <property type="evidence" value="ECO:0007669"/>
    <property type="project" value="TreeGrafter"/>
</dbReference>
<dbReference type="Gene3D" id="3.40.50.1000">
    <property type="entry name" value="HAD superfamily/HAD-like"/>
    <property type="match status" value="1"/>
</dbReference>
<comment type="similarity">
    <text evidence="2">Belongs to the cation transport ATPase (P-type) (TC 3.A.3) family. Type IIA subfamily.</text>
</comment>
<accession>A0A173T8P6</accession>
<dbReference type="SUPFAM" id="SSF81653">
    <property type="entry name" value="Calcium ATPase, transduction domain A"/>
    <property type="match status" value="1"/>
</dbReference>
<evidence type="ECO:0000313" key="5">
    <source>
        <dbReference type="EMBL" id="CUM98365.1"/>
    </source>
</evidence>
<evidence type="ECO:0000256" key="4">
    <source>
        <dbReference type="SAM" id="Phobius"/>
    </source>
</evidence>
<feature type="transmembrane region" description="Helical" evidence="4">
    <location>
        <begin position="72"/>
        <end position="89"/>
    </location>
</feature>
<dbReference type="EMBL" id="CYYC01000015">
    <property type="protein sequence ID" value="CUM98365.1"/>
    <property type="molecule type" value="Genomic_DNA"/>
</dbReference>
<dbReference type="SUPFAM" id="SSF81665">
    <property type="entry name" value="Calcium ATPase, transmembrane domain M"/>
    <property type="match status" value="1"/>
</dbReference>
<gene>
    <name evidence="5" type="ORF">ERS852578_01473</name>
</gene>
<dbReference type="GO" id="GO:0005886">
    <property type="term" value="C:plasma membrane"/>
    <property type="evidence" value="ECO:0007669"/>
    <property type="project" value="UniProtKB-SubCell"/>
</dbReference>
<dbReference type="OrthoDB" id="2087699at2"/>
<proteinExistence type="inferred from homology"/>
<dbReference type="PANTHER" id="PTHR43294">
    <property type="entry name" value="SODIUM/POTASSIUM-TRANSPORTING ATPASE SUBUNIT ALPHA"/>
    <property type="match status" value="1"/>
</dbReference>
<dbReference type="InterPro" id="IPR008250">
    <property type="entry name" value="ATPase_P-typ_transduc_dom_A_sf"/>
</dbReference>
<dbReference type="GO" id="GO:1902600">
    <property type="term" value="P:proton transmembrane transport"/>
    <property type="evidence" value="ECO:0007669"/>
    <property type="project" value="TreeGrafter"/>
</dbReference>
<reference evidence="5 6" key="1">
    <citation type="submission" date="2015-09" db="EMBL/GenBank/DDBJ databases">
        <authorList>
            <consortium name="Pathogen Informatics"/>
        </authorList>
    </citation>
    <scope>NUCLEOTIDE SEQUENCE [LARGE SCALE GENOMIC DNA]</scope>
    <source>
        <strain evidence="5 6">2789STDY5834966</strain>
    </source>
</reference>